<keyword evidence="2" id="KW-1133">Transmembrane helix</keyword>
<feature type="transmembrane region" description="Helical" evidence="2">
    <location>
        <begin position="48"/>
        <end position="68"/>
    </location>
</feature>
<keyword evidence="2" id="KW-0472">Membrane</keyword>
<evidence type="ECO:0000256" key="1">
    <source>
        <dbReference type="SAM" id="MobiDB-lite"/>
    </source>
</evidence>
<dbReference type="AlphaFoldDB" id="A0A6I9RRT1"/>
<evidence type="ECO:0000256" key="2">
    <source>
        <dbReference type="SAM" id="Phobius"/>
    </source>
</evidence>
<feature type="transmembrane region" description="Helical" evidence="2">
    <location>
        <begin position="190"/>
        <end position="212"/>
    </location>
</feature>
<gene>
    <name evidence="4" type="primary">LOC105052274</name>
</gene>
<dbReference type="FunCoup" id="A0A6I9RRT1">
    <property type="interactions" value="2781"/>
</dbReference>
<sequence>MCILCVVQRWSRWVSTMLPWLVIPLIFFWALSQFLPPGFRFEITSPRLACVLVLLVTLFWYEILMPQLSVWRARRSARLRERQRTEALELQKLRKTATRRCRNCLTPYRDQNPGGGRFMCSYCGHISKRPVLDVPGTVVGSSGIISDLVGKNGWICSQDWAVEGHGSWISPVPRYWVGGGDGPCLTEKSYSGVVAFACNLLSCFFSGLRWLCRKIFRFDYSREESSSDSDYKGSSSKRGENEGNFQERRWEKARRKAEEKRQARLEREMLEEEERKQREEVARLVEERRRLRDEKLEAERERAKSSTLDGEREKRKDAEKKRHERRREKDRGSSKSNSDVEDLEKRVGRESERKRELDRKSENEKREALKSAIENCKSQSSDPGHGNKVTTNKPRYFGRMTGSFLSSSRGFSGASFFGRNAQSPAVPGNKASKPAVGFVDHGSGIKRDGHSAGHVTVKSTASVDGTSLGIIHRPVSSDVQPHIAAPKKSWHQLFTRSAAVSPYPDTNTSSPPSQNGQLEAQSAQLPDQRIFSNYSVDNQINFGQSLPLSTYPTVSASFCGSTVPHLVSESLFPPIKEPAPLTVLEETELFEDPCYVPDPVSLLGPVSESLDNLPLDLGTGFVSNDKMEVPHVLKNVSAPGDVNKPSPIESPMSRLRVFEEKHTASSQVSGTPKSKESHSSNLDGSSNAQGTWQMWGTPLAQDALGLVGGPSSWFSPLGTNKFKQENIMHPLSHNPVISQISNENHVVPEIQSPQNVCVINQQNGGTYSPLGPGLNGNDVWMQKTPFQPLPVDGESHFLPRNLIDNIAGNDMTYDSPHGSTASYTFELPPANCWSKSEWSLNGTQEAGNSTPAMPHIGGLFSTNPDVQSVWSFNQKETI</sequence>
<dbReference type="RefSeq" id="XP_010931338.1">
    <property type="nucleotide sequence ID" value="XM_010933036.2"/>
</dbReference>
<feature type="region of interest" description="Disordered" evidence="1">
    <location>
        <begin position="660"/>
        <end position="692"/>
    </location>
</feature>
<feature type="transmembrane region" description="Helical" evidence="2">
    <location>
        <begin position="17"/>
        <end position="36"/>
    </location>
</feature>
<dbReference type="GeneID" id="105052274"/>
<feature type="compositionally biased region" description="Basic and acidic residues" evidence="1">
    <location>
        <begin position="295"/>
        <end position="333"/>
    </location>
</feature>
<feature type="region of interest" description="Disordered" evidence="1">
    <location>
        <begin position="500"/>
        <end position="524"/>
    </location>
</feature>
<feature type="compositionally biased region" description="Polar residues" evidence="1">
    <location>
        <begin position="679"/>
        <end position="692"/>
    </location>
</feature>
<organism evidence="3 4">
    <name type="scientific">Elaeis guineensis var. tenera</name>
    <name type="common">Oil palm</name>
    <dbReference type="NCBI Taxonomy" id="51953"/>
    <lineage>
        <taxon>Eukaryota</taxon>
        <taxon>Viridiplantae</taxon>
        <taxon>Streptophyta</taxon>
        <taxon>Embryophyta</taxon>
        <taxon>Tracheophyta</taxon>
        <taxon>Spermatophyta</taxon>
        <taxon>Magnoliopsida</taxon>
        <taxon>Liliopsida</taxon>
        <taxon>Arecaceae</taxon>
        <taxon>Arecoideae</taxon>
        <taxon>Cocoseae</taxon>
        <taxon>Elaeidinae</taxon>
        <taxon>Elaeis</taxon>
    </lineage>
</organism>
<accession>A0A6I9RRT1</accession>
<dbReference type="RefSeq" id="XP_073100149.1">
    <property type="nucleotide sequence ID" value="XM_073244048.1"/>
</dbReference>
<feature type="compositionally biased region" description="Basic and acidic residues" evidence="1">
    <location>
        <begin position="343"/>
        <end position="369"/>
    </location>
</feature>
<dbReference type="OrthoDB" id="629492at2759"/>
<dbReference type="InParanoid" id="A0A6I9RRT1"/>
<reference evidence="4" key="1">
    <citation type="submission" date="2025-08" db="UniProtKB">
        <authorList>
            <consortium name="RefSeq"/>
        </authorList>
    </citation>
    <scope>IDENTIFICATION</scope>
</reference>
<feature type="compositionally biased region" description="Polar residues" evidence="1">
    <location>
        <begin position="504"/>
        <end position="524"/>
    </location>
</feature>
<evidence type="ECO:0000313" key="3">
    <source>
        <dbReference type="Proteomes" id="UP000504607"/>
    </source>
</evidence>
<feature type="region of interest" description="Disordered" evidence="1">
    <location>
        <begin position="224"/>
        <end position="253"/>
    </location>
</feature>
<proteinExistence type="predicted"/>
<name>A0A6I9RRT1_ELAGV</name>
<dbReference type="Proteomes" id="UP000504607">
    <property type="component" value="Chromosome 10"/>
</dbReference>
<keyword evidence="3" id="KW-1185">Reference proteome</keyword>
<keyword evidence="2" id="KW-0812">Transmembrane</keyword>
<feature type="region of interest" description="Disordered" evidence="1">
    <location>
        <begin position="295"/>
        <end position="394"/>
    </location>
</feature>
<feature type="compositionally biased region" description="Polar residues" evidence="1">
    <location>
        <begin position="376"/>
        <end position="393"/>
    </location>
</feature>
<evidence type="ECO:0000313" key="4">
    <source>
        <dbReference type="RefSeq" id="XP_010931338.1"/>
    </source>
</evidence>
<protein>
    <submittedName>
        <fullName evidence="4">Stress response protein nst1</fullName>
    </submittedName>
</protein>